<dbReference type="InterPro" id="IPR006531">
    <property type="entry name" value="Gp5/Vgr_OB"/>
</dbReference>
<feature type="domain" description="Gp5/Type VI secretion system Vgr protein OB-fold" evidence="3">
    <location>
        <begin position="559"/>
        <end position="605"/>
    </location>
</feature>
<evidence type="ECO:0000259" key="5">
    <source>
        <dbReference type="Pfam" id="PF13296"/>
    </source>
</evidence>
<evidence type="ECO:0000256" key="1">
    <source>
        <dbReference type="ARBA" id="ARBA00005558"/>
    </source>
</evidence>
<proteinExistence type="inferred from homology"/>
<evidence type="ECO:0000259" key="3">
    <source>
        <dbReference type="Pfam" id="PF04717"/>
    </source>
</evidence>
<dbReference type="Proteomes" id="UP001566331">
    <property type="component" value="Unassembled WGS sequence"/>
</dbReference>
<dbReference type="InterPro" id="IPR017847">
    <property type="entry name" value="T6SS_RhsGE_Vgr_subset"/>
</dbReference>
<evidence type="ECO:0000313" key="7">
    <source>
        <dbReference type="Proteomes" id="UP001566331"/>
    </source>
</evidence>
<feature type="region of interest" description="Disordered" evidence="2">
    <location>
        <begin position="780"/>
        <end position="821"/>
    </location>
</feature>
<dbReference type="Pfam" id="PF10106">
    <property type="entry name" value="DUF2345"/>
    <property type="match status" value="1"/>
</dbReference>
<dbReference type="Gene3D" id="2.30.110.50">
    <property type="match status" value="1"/>
</dbReference>
<dbReference type="Pfam" id="PF05954">
    <property type="entry name" value="Phage_GPD"/>
    <property type="match status" value="1"/>
</dbReference>
<dbReference type="InterPro" id="IPR018769">
    <property type="entry name" value="VgrG2_DUF2345"/>
</dbReference>
<dbReference type="NCBIfam" id="TIGR01646">
    <property type="entry name" value="vgr_GE"/>
    <property type="match status" value="1"/>
</dbReference>
<feature type="compositionally biased region" description="Gly residues" evidence="2">
    <location>
        <begin position="800"/>
        <end position="815"/>
    </location>
</feature>
<keyword evidence="7" id="KW-1185">Reference proteome</keyword>
<dbReference type="Gene3D" id="3.55.50.10">
    <property type="entry name" value="Baseplate protein-like domains"/>
    <property type="match status" value="1"/>
</dbReference>
<feature type="region of interest" description="Disordered" evidence="2">
    <location>
        <begin position="415"/>
        <end position="452"/>
    </location>
</feature>
<dbReference type="Gene3D" id="4.10.220.110">
    <property type="match status" value="1"/>
</dbReference>
<dbReference type="Pfam" id="PF13296">
    <property type="entry name" value="T6SS_Vgr"/>
    <property type="match status" value="1"/>
</dbReference>
<feature type="domain" description="Putative type VI secretion system Rhs element associated Vgr" evidence="5">
    <location>
        <begin position="657"/>
        <end position="756"/>
    </location>
</feature>
<evidence type="ECO:0000259" key="4">
    <source>
        <dbReference type="Pfam" id="PF10106"/>
    </source>
</evidence>
<dbReference type="SUPFAM" id="SSF69255">
    <property type="entry name" value="gp5 N-terminal domain-like"/>
    <property type="match status" value="1"/>
</dbReference>
<dbReference type="InterPro" id="IPR006533">
    <property type="entry name" value="T6SS_Vgr_RhsGE"/>
</dbReference>
<evidence type="ECO:0000256" key="2">
    <source>
        <dbReference type="SAM" id="MobiDB-lite"/>
    </source>
</evidence>
<evidence type="ECO:0000313" key="6">
    <source>
        <dbReference type="EMBL" id="MEZ0473587.1"/>
    </source>
</evidence>
<comment type="caution">
    <text evidence="6">The sequence shown here is derived from an EMBL/GenBank/DDBJ whole genome shotgun (WGS) entry which is preliminary data.</text>
</comment>
<name>A0ABV4HLJ1_9GAMM</name>
<dbReference type="InterPro" id="IPR028244">
    <property type="entry name" value="T6SS_Rhs_Vgr_dom"/>
</dbReference>
<sequence length="1008" mass="105856">MDAIATALTALVAGPKQHERLLRLHTGLGPDVLVAETLAGHESLDDGFRFELTALSIDAHLSLDDLLGQPVLLELLTADSRTRLRPFHGHVTAFERLGSNGGLARYRLVLEPWLAFLRQRVDSYVFQDMTVLEIVEDVFADYAEAGALAPAWRWELADCGVYARRSLTTQYEESDFAFLRRLLAEEGIFGWFEHAGDVAADTFGEHTLVLADHGEAFADAGPVRYHRSDATEREDGIQQWSSARRWQTGRLARASWDYRSLGMRPATADGERFGDVTAEDDDIAGPYAWHDSAQGERRARQHLEALQVDARTFDGQGTWRRLAPGVRFELVQHHARLDADAHRFTCLKVEHQARNNLGAEIQSALEASLGPVGLPGADLPDALSGLIATSFAAGAGVNESRFRLRGEEARLRAIGSRADERPRASAWAGARSGGRGEGAPEAGNAGSDETATSAVDSLLSRITGGGAQDATHFYRNTFTAIPASVPYRPRTTDGHGLRLHPKPTVHGTQSAIVVSDGGPVLTDRDHRIKVQFAWQRGADASSGHPHPGGGDNAPGTDGAWTWVRVATPWAGDNWGGVMVPRKGQEVLVAFLEGDVDRPVVIGSVYNGKGQADAQHNQVAGGGAGATGNAATWFDGNEHAAVYTGFKSQALGSSQDGSGGYQQLRLDDTPGQGRAQAATTQHDTTLTLGHLKGGEDNVRGADRGFGAELSTRASGTIRAGQGLLLTTEPGTQQLAATQALGQLGESEQLLQALADTAKSQEATLPGDADTLPAQASLTTVQETMQATQQGSAASGSVSRGAGEGGGEGTIGGGEGEAPGWSAPQLVAASPEGLLSLTPADQAWISGTQTSLIAGSDLDWASQAGTVIASAGGIALFTQGGEAPRGKPNQEKGIALHAAQGKVSARAHKNQAKVAAKASITVASTQADVEISSPSKHVLLTAAGAYLKLEGGDIELGAPGKIEFKASSKEWTSPASASAKPPAFGEADPKFCELDAKRADAYGGAMVSLG</sequence>
<dbReference type="RefSeq" id="WP_370563059.1">
    <property type="nucleotide sequence ID" value="NZ_JBFWIB010000002.1"/>
</dbReference>
<dbReference type="NCBIfam" id="TIGR03361">
    <property type="entry name" value="VI_Rhs_Vgr"/>
    <property type="match status" value="1"/>
</dbReference>
<dbReference type="InterPro" id="IPR037026">
    <property type="entry name" value="Vgr_OB-fold_dom_sf"/>
</dbReference>
<dbReference type="SUPFAM" id="SSF69279">
    <property type="entry name" value="Phage tail proteins"/>
    <property type="match status" value="2"/>
</dbReference>
<feature type="region of interest" description="Disordered" evidence="2">
    <location>
        <begin position="653"/>
        <end position="674"/>
    </location>
</feature>
<feature type="compositionally biased region" description="Low complexity" evidence="2">
    <location>
        <begin position="789"/>
        <end position="799"/>
    </location>
</feature>
<reference evidence="6 7" key="1">
    <citation type="submission" date="2024-07" db="EMBL/GenBank/DDBJ databases">
        <title>Luteimonas salilacus sp. nov., isolated from the shore soil of Salt Lake in Tibet of China.</title>
        <authorList>
            <person name="Zhang X."/>
            <person name="Li A."/>
        </authorList>
    </citation>
    <scope>NUCLEOTIDE SEQUENCE [LARGE SCALE GENOMIC DNA]</scope>
    <source>
        <strain evidence="6 7">B3-2-R+30</strain>
    </source>
</reference>
<comment type="similarity">
    <text evidence="1">Belongs to the VgrG protein family.</text>
</comment>
<dbReference type="Gene3D" id="2.40.50.230">
    <property type="entry name" value="Gp5 N-terminal domain"/>
    <property type="match status" value="1"/>
</dbReference>
<organism evidence="6 7">
    <name type="scientific">Luteimonas salinilitoris</name>
    <dbReference type="NCBI Taxonomy" id="3237697"/>
    <lineage>
        <taxon>Bacteria</taxon>
        <taxon>Pseudomonadati</taxon>
        <taxon>Pseudomonadota</taxon>
        <taxon>Gammaproteobacteria</taxon>
        <taxon>Lysobacterales</taxon>
        <taxon>Lysobacteraceae</taxon>
        <taxon>Luteimonas</taxon>
    </lineage>
</organism>
<gene>
    <name evidence="6" type="ORF">AB6713_03015</name>
</gene>
<feature type="region of interest" description="Disordered" evidence="2">
    <location>
        <begin position="537"/>
        <end position="556"/>
    </location>
</feature>
<protein>
    <submittedName>
        <fullName evidence="6">Type VI secretion system Vgr family protein</fullName>
    </submittedName>
</protein>
<dbReference type="Pfam" id="PF04717">
    <property type="entry name" value="Phage_base_V"/>
    <property type="match status" value="1"/>
</dbReference>
<accession>A0ABV4HLJ1</accession>
<feature type="domain" description="DUF2345" evidence="4">
    <location>
        <begin position="812"/>
        <end position="973"/>
    </location>
</feature>
<dbReference type="EMBL" id="JBFWIC010000003">
    <property type="protein sequence ID" value="MEZ0473587.1"/>
    <property type="molecule type" value="Genomic_DNA"/>
</dbReference>